<dbReference type="Gene3D" id="3.10.580.10">
    <property type="entry name" value="CBS-domain"/>
    <property type="match status" value="1"/>
</dbReference>
<dbReference type="Proteomes" id="UP000198992">
    <property type="component" value="Unassembled WGS sequence"/>
</dbReference>
<reference evidence="4 5" key="1">
    <citation type="submission" date="2016-10" db="EMBL/GenBank/DDBJ databases">
        <authorList>
            <person name="de Groot N.N."/>
        </authorList>
    </citation>
    <scope>NUCLEOTIDE SEQUENCE [LARGE SCALE GENOMIC DNA]</scope>
    <source>
        <strain evidence="4 5">MT12</strain>
    </source>
</reference>
<proteinExistence type="predicted"/>
<sequence>MYVGDILRTNSAHVVTIGSSETVSIAANLMYASNVGALVVRNVSRSVDAAVVGMFSERDVVAVIAERGTGGLAAKVAQFISPRPLVSCTSQDALTDVERLMVRHDIRHIPVIDNGRLVGVASMRDIGLALEEAACAA</sequence>
<name>A0A1H4RVA2_9BRAD</name>
<evidence type="ECO:0000313" key="4">
    <source>
        <dbReference type="EMBL" id="SEC35816.1"/>
    </source>
</evidence>
<feature type="domain" description="CBS" evidence="3">
    <location>
        <begin position="80"/>
        <end position="137"/>
    </location>
</feature>
<dbReference type="SUPFAM" id="SSF54631">
    <property type="entry name" value="CBS-domain pair"/>
    <property type="match status" value="1"/>
</dbReference>
<dbReference type="InterPro" id="IPR000644">
    <property type="entry name" value="CBS_dom"/>
</dbReference>
<evidence type="ECO:0000256" key="2">
    <source>
        <dbReference type="PROSITE-ProRule" id="PRU00703"/>
    </source>
</evidence>
<dbReference type="AlphaFoldDB" id="A0A1H4RVA2"/>
<evidence type="ECO:0000259" key="3">
    <source>
        <dbReference type="PROSITE" id="PS51371"/>
    </source>
</evidence>
<dbReference type="OrthoDB" id="9807125at2"/>
<dbReference type="RefSeq" id="WP_092115061.1">
    <property type="nucleotide sequence ID" value="NZ_FNTH01000001.1"/>
</dbReference>
<evidence type="ECO:0000313" key="5">
    <source>
        <dbReference type="Proteomes" id="UP000198992"/>
    </source>
</evidence>
<organism evidence="4 5">
    <name type="scientific">Bradyrhizobium erythrophlei</name>
    <dbReference type="NCBI Taxonomy" id="1437360"/>
    <lineage>
        <taxon>Bacteria</taxon>
        <taxon>Pseudomonadati</taxon>
        <taxon>Pseudomonadota</taxon>
        <taxon>Alphaproteobacteria</taxon>
        <taxon>Hyphomicrobiales</taxon>
        <taxon>Nitrobacteraceae</taxon>
        <taxon>Bradyrhizobium</taxon>
    </lineage>
</organism>
<protein>
    <submittedName>
        <fullName evidence="4">CBS domain-containing protein</fullName>
    </submittedName>
</protein>
<dbReference type="PANTHER" id="PTHR43080">
    <property type="entry name" value="CBS DOMAIN-CONTAINING PROTEIN CBSX3, MITOCHONDRIAL"/>
    <property type="match status" value="1"/>
</dbReference>
<gene>
    <name evidence="4" type="ORF">SAMN05444164_1641</name>
</gene>
<evidence type="ECO:0000256" key="1">
    <source>
        <dbReference type="ARBA" id="ARBA00023122"/>
    </source>
</evidence>
<keyword evidence="1 2" id="KW-0129">CBS domain</keyword>
<accession>A0A1H4RVA2</accession>
<dbReference type="SMART" id="SM00116">
    <property type="entry name" value="CBS"/>
    <property type="match status" value="2"/>
</dbReference>
<dbReference type="PROSITE" id="PS51371">
    <property type="entry name" value="CBS"/>
    <property type="match status" value="1"/>
</dbReference>
<dbReference type="EMBL" id="FNTH01000001">
    <property type="protein sequence ID" value="SEC35816.1"/>
    <property type="molecule type" value="Genomic_DNA"/>
</dbReference>
<dbReference type="Pfam" id="PF00571">
    <property type="entry name" value="CBS"/>
    <property type="match status" value="2"/>
</dbReference>
<dbReference type="PANTHER" id="PTHR43080:SF2">
    <property type="entry name" value="CBS DOMAIN-CONTAINING PROTEIN"/>
    <property type="match status" value="1"/>
</dbReference>
<dbReference type="InterPro" id="IPR051257">
    <property type="entry name" value="Diverse_CBS-Domain"/>
</dbReference>
<dbReference type="InterPro" id="IPR046342">
    <property type="entry name" value="CBS_dom_sf"/>
</dbReference>